<dbReference type="PANTHER" id="PTHR41287:SF1">
    <property type="entry name" value="PROTEIN YMFN"/>
    <property type="match status" value="1"/>
</dbReference>
<feature type="domain" description="Terminase large subunit-like ATPase" evidence="1">
    <location>
        <begin position="66"/>
        <end position="243"/>
    </location>
</feature>
<accession>A0ABS8EY08</accession>
<keyword evidence="4" id="KW-1185">Reference proteome</keyword>
<proteinExistence type="predicted"/>
<evidence type="ECO:0000313" key="3">
    <source>
        <dbReference type="EMBL" id="MCC2150091.1"/>
    </source>
</evidence>
<dbReference type="EMBL" id="JAJEQE010000055">
    <property type="protein sequence ID" value="MCC2150091.1"/>
    <property type="molecule type" value="Genomic_DNA"/>
</dbReference>
<dbReference type="Gene3D" id="3.40.50.300">
    <property type="entry name" value="P-loop containing nucleotide triphosphate hydrolases"/>
    <property type="match status" value="1"/>
</dbReference>
<dbReference type="InterPro" id="IPR005021">
    <property type="entry name" value="Terminase_largesu-like"/>
</dbReference>
<dbReference type="Pfam" id="PF20441">
    <property type="entry name" value="TerL_nuclease"/>
    <property type="match status" value="1"/>
</dbReference>
<evidence type="ECO:0000259" key="1">
    <source>
        <dbReference type="Pfam" id="PF03354"/>
    </source>
</evidence>
<sequence length="553" mass="64336">MRSYSPYIDPYLRKIKNNEVLHCQEQELMIDNLVIPVLEREDVIIDNEKIEKGLSLQKYFPYRLIEWEVFLFALIVGVYFTDGDIVFNEIRVMVGRGSGKNGFISFLCFYFLSPYHGIRGYNIDLMANAEDQAKTSFKDVYEVITDPVEAKYKSVLKKNYHATRELITGKDTKSELRYNTSSKRGKDSKRTGCIIFDEKHEYTDVQNMNTLKSGLGKVWHGRIITITTDGHIRGAVLDQEKEQNRAILKEYNPLNRTLVFWCRIEKEEEWNQIDKLVKAIPSLNDFPSLRTTIQKEIIDMPYNMDYYPEYMAKRCNYPIGNKEVEVATWEDIKAATSQEIPDLTGRNCVGGVDYAKTNDFVVCGLTFHVRGKVYYIQHTFICRSSRDLPGIKAPLQEWCEKGDAEMVDDVEIPPHRVTGWFEKMGQTYNILKIAIDNFRYSLLNSEFKKIGFDAFERKNILLVRPSHIMQAAPIINSLFINHNIVFGDTPIMRWYTNNTKKQMDSNGNITYGKIEPNYRKTDGFMAFVNTIVILDEIPEEIDYKEIDFGVYTY</sequence>
<comment type="caution">
    <text evidence="3">The sequence shown here is derived from an EMBL/GenBank/DDBJ whole genome shotgun (WGS) entry which is preliminary data.</text>
</comment>
<dbReference type="InterPro" id="IPR046461">
    <property type="entry name" value="TerL_ATPase"/>
</dbReference>
<evidence type="ECO:0000313" key="4">
    <source>
        <dbReference type="Proteomes" id="UP001299235"/>
    </source>
</evidence>
<dbReference type="Pfam" id="PF03354">
    <property type="entry name" value="TerL_ATPase"/>
    <property type="match status" value="1"/>
</dbReference>
<dbReference type="InterPro" id="IPR046462">
    <property type="entry name" value="TerL_nuclease"/>
</dbReference>
<reference evidence="3 4" key="1">
    <citation type="submission" date="2021-10" db="EMBL/GenBank/DDBJ databases">
        <title>Anaerobic single-cell dispensing facilitates the cultivation of human gut bacteria.</title>
        <authorList>
            <person name="Afrizal A."/>
        </authorList>
    </citation>
    <scope>NUCLEOTIDE SEQUENCE [LARGE SCALE GENOMIC DNA]</scope>
    <source>
        <strain evidence="3 4">CLA-AA-H246</strain>
    </source>
</reference>
<feature type="domain" description="Terminase large subunit-like endonuclease" evidence="2">
    <location>
        <begin position="259"/>
        <end position="530"/>
    </location>
</feature>
<dbReference type="RefSeq" id="WP_248835940.1">
    <property type="nucleotide sequence ID" value="NZ_JAJEQE010000055.1"/>
</dbReference>
<protein>
    <submittedName>
        <fullName evidence="3">Terminase large subunit</fullName>
    </submittedName>
</protein>
<organism evidence="3 4">
    <name type="scientific">Hominisplanchenecus faecis</name>
    <dbReference type="NCBI Taxonomy" id="2885351"/>
    <lineage>
        <taxon>Bacteria</taxon>
        <taxon>Bacillati</taxon>
        <taxon>Bacillota</taxon>
        <taxon>Clostridia</taxon>
        <taxon>Lachnospirales</taxon>
        <taxon>Lachnospiraceae</taxon>
        <taxon>Hominisplanchenecus</taxon>
    </lineage>
</organism>
<dbReference type="PANTHER" id="PTHR41287">
    <property type="match status" value="1"/>
</dbReference>
<gene>
    <name evidence="3" type="ORF">LKD42_12720</name>
</gene>
<dbReference type="InterPro" id="IPR027417">
    <property type="entry name" value="P-loop_NTPase"/>
</dbReference>
<evidence type="ECO:0000259" key="2">
    <source>
        <dbReference type="Pfam" id="PF20441"/>
    </source>
</evidence>
<dbReference type="Proteomes" id="UP001299235">
    <property type="component" value="Unassembled WGS sequence"/>
</dbReference>
<name>A0ABS8EY08_9FIRM</name>